<dbReference type="GO" id="GO:0000793">
    <property type="term" value="C:condensed chromosome"/>
    <property type="evidence" value="ECO:0007669"/>
    <property type="project" value="TreeGrafter"/>
</dbReference>
<feature type="coiled-coil region" evidence="1">
    <location>
        <begin position="1008"/>
        <end position="1084"/>
    </location>
</feature>
<feature type="coiled-coil region" evidence="1">
    <location>
        <begin position="1297"/>
        <end position="1423"/>
    </location>
</feature>
<evidence type="ECO:0000256" key="1">
    <source>
        <dbReference type="SAM" id="Coils"/>
    </source>
</evidence>
<evidence type="ECO:0000313" key="4">
    <source>
        <dbReference type="Proteomes" id="UP000688137"/>
    </source>
</evidence>
<feature type="coiled-coil region" evidence="1">
    <location>
        <begin position="901"/>
        <end position="931"/>
    </location>
</feature>
<dbReference type="OMA" id="IQPAQDY"/>
<gene>
    <name evidence="3" type="ORF">PPRIM_AZ9-3.1.T1570055</name>
</gene>
<keyword evidence="1" id="KW-0175">Coiled coil</keyword>
<evidence type="ECO:0000313" key="3">
    <source>
        <dbReference type="EMBL" id="CAD8113916.1"/>
    </source>
</evidence>
<comment type="caution">
    <text evidence="3">The sequence shown here is derived from an EMBL/GenBank/DDBJ whole genome shotgun (WGS) entry which is preliminary data.</text>
</comment>
<feature type="coiled-coil region" evidence="1">
    <location>
        <begin position="45"/>
        <end position="210"/>
    </location>
</feature>
<dbReference type="PANTHER" id="PTHR43941">
    <property type="entry name" value="STRUCTURAL MAINTENANCE OF CHROMOSOMES PROTEIN 2"/>
    <property type="match status" value="1"/>
</dbReference>
<feature type="coiled-coil region" evidence="1">
    <location>
        <begin position="1116"/>
        <end position="1157"/>
    </location>
</feature>
<feature type="coiled-coil region" evidence="1">
    <location>
        <begin position="691"/>
        <end position="742"/>
    </location>
</feature>
<dbReference type="GO" id="GO:0003682">
    <property type="term" value="F:chromatin binding"/>
    <property type="evidence" value="ECO:0007669"/>
    <property type="project" value="TreeGrafter"/>
</dbReference>
<dbReference type="GO" id="GO:0000785">
    <property type="term" value="C:chromatin"/>
    <property type="evidence" value="ECO:0007669"/>
    <property type="project" value="TreeGrafter"/>
</dbReference>
<feature type="coiled-coil region" evidence="1">
    <location>
        <begin position="238"/>
        <end position="409"/>
    </location>
</feature>
<dbReference type="GO" id="GO:0007076">
    <property type="term" value="P:mitotic chromosome condensation"/>
    <property type="evidence" value="ECO:0007669"/>
    <property type="project" value="TreeGrafter"/>
</dbReference>
<feature type="region of interest" description="Disordered" evidence="2">
    <location>
        <begin position="1442"/>
        <end position="1477"/>
    </location>
</feature>
<dbReference type="EMBL" id="CAJJDM010000162">
    <property type="protein sequence ID" value="CAD8113916.1"/>
    <property type="molecule type" value="Genomic_DNA"/>
</dbReference>
<sequence>MAENIIQQKTEGDERASVYFGQEIDGDKIIYKNVRKAKIPNTADIAYCEIRITELQAELDAQREQVFKLEQQQDLYVTYEQTINQLQERNQILNDENKQLSLLLRSRTKDLDVAKFKILEYESHLERLRDVEQDYNNTYDQLQVRDKELKELTEKYGQLELKHSEQKVLELENFDLRNKITNLQNDLNVYKDRNIKLEAERKRLADLQSEVSTTSKIEVTKSEVNISQVATIQPAQDYAKYKTQLQEQSDLLNQMKNAIQEKDHRLGLLNHELNKLQETLSNKNEQISQLESQLDQSNAKFKELEGLAQQQKTKPTTIIKTVEKIVKVTPTDADEEKVRLTNELERANFEIERYKFELAQLQQKLETQEKIISDLSRDVRQIISLNEEIELLKIDKANLLNALNQKEQDQEFTLNLLNQKTIELQNLDKIKFNLTYAEDQIQTKQREIISLKRRVGDVENSNNQLKQLQPELRQAKKLIEELRSENDNLDQQIKQLKANLMDAEVVINQLKKLEQRIKALQNTNSSLRQEMTQTLAESEQWRQKYNQGCSEITRLQRLLEVNQQRQQILNEQNKNFKNDFEVPDIKVDPLPIPQRLSKQIIQDESQITKLKNNLVAVELQLESVYRNKILEQQTYQSQIDEINSKYQLKKGESESWKQKYLKSEQENVKLMNINEKYNVLLQRYESQDIIIQSLNEKLKQQIQELEKSRAEVFSLHLQLSQLDVLIKERDQFKQRADSYYQEIQNQYKQIPLLKAQVLDLTKQLKLAEIPVIRISQKTDAIEKLRQQNVELEQKIDDTMEDQIDELQQTNKVLRQELTKQIDINTQLIKDLSNADRKKQDILIELQLLQAIEIDYQQLKIAYQNKQKENDKIKMQSDQIEFKQRDLENAIHSSNQLGLEQKNEIQKLRERTNNQNEQVNELLIKLNSLQQLNNDYKFKLDMFPELQEKVNIQAKQIDDLTKALQNSNEIRDELTAKCTLQQVKLQSLGPLQSKIESLQLILDERQRQLDLWQTKALELEDSKSKLNQEWRKKFDAVEVQLKNQKELDQLLKQQEHDINDLISQNNKLNVQNKELSIANQLLNKDIDQRDIEIKRLSAIETDFRKLNENLLIELQRIADLTDKLQIAQNQYDAAKRDQERLENKCAMMSSEIERLSIMVKNKNIEIEGNKAILHQNQSQIDQVQPIFVENKRLFDELNNVLKSNEELKIQSIQLQKQIDELKSTINNGSNYENQLKDDLEQLEQAFRHKENEIGEIKQLLRQSENQVKDIKRDDQQWIDQQAEKEKLTNQLNYINELLNSKNTENEQLTKQNHVLQSKLLDNQKLDFEHLELALNTRDKVIEEWKGKFQRLSQDLQKIIEDKVELENRFSTVDLEIERWKRKANSNSAEIEMLRVTIDQLNDEIERLNKNTQDLLNENDSWRHKYGNLQQLIPQMVHHQPNPETQAYQVTPGNSFRIPTGNERNQGSFRNQPPPLDSRRSFRRATTIGLTKP</sequence>
<feature type="coiled-coil region" evidence="1">
    <location>
        <begin position="848"/>
        <end position="875"/>
    </location>
</feature>
<feature type="coiled-coil region" evidence="1">
    <location>
        <begin position="1189"/>
        <end position="1272"/>
    </location>
</feature>
<accession>A0A8S1QF94</accession>
<feature type="compositionally biased region" description="Polar residues" evidence="2">
    <location>
        <begin position="1460"/>
        <end position="1469"/>
    </location>
</feature>
<organism evidence="3 4">
    <name type="scientific">Paramecium primaurelia</name>
    <dbReference type="NCBI Taxonomy" id="5886"/>
    <lineage>
        <taxon>Eukaryota</taxon>
        <taxon>Sar</taxon>
        <taxon>Alveolata</taxon>
        <taxon>Ciliophora</taxon>
        <taxon>Intramacronucleata</taxon>
        <taxon>Oligohymenophorea</taxon>
        <taxon>Peniculida</taxon>
        <taxon>Parameciidae</taxon>
        <taxon>Paramecium</taxon>
    </lineage>
</organism>
<keyword evidence="4" id="KW-1185">Reference proteome</keyword>
<reference evidence="3" key="1">
    <citation type="submission" date="2021-01" db="EMBL/GenBank/DDBJ databases">
        <authorList>
            <consortium name="Genoscope - CEA"/>
            <person name="William W."/>
        </authorList>
    </citation>
    <scope>NUCLEOTIDE SEQUENCE</scope>
</reference>
<dbReference type="Proteomes" id="UP000688137">
    <property type="component" value="Unassembled WGS sequence"/>
</dbReference>
<feature type="coiled-coil region" evidence="1">
    <location>
        <begin position="434"/>
        <end position="544"/>
    </location>
</feature>
<dbReference type="PANTHER" id="PTHR43941:SF1">
    <property type="entry name" value="STRUCTURAL MAINTENANCE OF CHROMOSOMES PROTEIN 2"/>
    <property type="match status" value="1"/>
</dbReference>
<proteinExistence type="predicted"/>
<feature type="compositionally biased region" description="Polar residues" evidence="2">
    <location>
        <begin position="1442"/>
        <end position="1452"/>
    </location>
</feature>
<name>A0A8S1QF94_PARPR</name>
<protein>
    <submittedName>
        <fullName evidence="3">Uncharacterized protein</fullName>
    </submittedName>
</protein>
<feature type="coiled-coil region" evidence="1">
    <location>
        <begin position="774"/>
        <end position="823"/>
    </location>
</feature>
<dbReference type="GO" id="GO:0000796">
    <property type="term" value="C:condensin complex"/>
    <property type="evidence" value="ECO:0007669"/>
    <property type="project" value="TreeGrafter"/>
</dbReference>
<evidence type="ECO:0000256" key="2">
    <source>
        <dbReference type="SAM" id="MobiDB-lite"/>
    </source>
</evidence>